<dbReference type="Pfam" id="PF08387">
    <property type="entry name" value="FBD"/>
    <property type="match status" value="1"/>
</dbReference>
<dbReference type="STRING" id="72664.V4ML61"/>
<dbReference type="InterPro" id="IPR055411">
    <property type="entry name" value="LRR_FXL15/At3g58940/PEG3-like"/>
</dbReference>
<dbReference type="Pfam" id="PF24758">
    <property type="entry name" value="LRR_At5g56370"/>
    <property type="match status" value="1"/>
</dbReference>
<feature type="domain" description="FBD" evidence="1">
    <location>
        <begin position="334"/>
        <end position="408"/>
    </location>
</feature>
<dbReference type="Gramene" id="ESQ56267">
    <property type="protein sequence ID" value="ESQ56267"/>
    <property type="gene ID" value="EUTSA_v10027523mg"/>
</dbReference>
<dbReference type="CDD" id="cd22160">
    <property type="entry name" value="F-box_AtFBL13-like"/>
    <property type="match status" value="1"/>
</dbReference>
<protein>
    <recommendedName>
        <fullName evidence="1">FBD domain-containing protein</fullName>
    </recommendedName>
</protein>
<dbReference type="InterPro" id="IPR036047">
    <property type="entry name" value="F-box-like_dom_sf"/>
</dbReference>
<dbReference type="PANTHER" id="PTHR31900">
    <property type="entry name" value="F-BOX/RNI SUPERFAMILY PROTEIN-RELATED"/>
    <property type="match status" value="1"/>
</dbReference>
<dbReference type="InterPro" id="IPR006566">
    <property type="entry name" value="FBD"/>
</dbReference>
<sequence>MSFDHDMINNIPDSLLCQILSNLSTKESVCTTVLSKRWSNLWLHVPALDLDSNKFPDDHVFVSFLDKFLGSDNHQHLTRFNLTYAVYDHDLSRFKSWIDPVIRRRIRHLNIHSDADELVKMPLSLYSCLDHPKSVLLCNLKIMQLDKVRYDADSSLETLISSCLVLEELTIVRDPGDCLEAVCVRSQPLKKFILDVEHYGREEHVVVTIDAPRLEYLTLIDLQSESIIIHSIGPSTKVDIGVIFNVRYGEPLDPADSSKITMIGKFLTGLSTADEIIICPGTIEIIHKYWKMVQLPRFSNLSRLHACLLSRIFMRNEFYWFPKSEQIHLSSVPHCFLSSLEFVHLKTGYVLNEQNQLTVASSKMKLAKYFLEKGAALKKSTLSSSFGSIIKKIKSIPRSSMSCQVVMV</sequence>
<dbReference type="SUPFAM" id="SSF81383">
    <property type="entry name" value="F-box domain"/>
    <property type="match status" value="1"/>
</dbReference>
<keyword evidence="3" id="KW-1185">Reference proteome</keyword>
<dbReference type="KEGG" id="eus:EUTSA_v10027523mg"/>
<dbReference type="InterPro" id="IPR053781">
    <property type="entry name" value="F-box_AtFBL13-like"/>
</dbReference>
<dbReference type="Proteomes" id="UP000030689">
    <property type="component" value="Unassembled WGS sequence"/>
</dbReference>
<evidence type="ECO:0000313" key="2">
    <source>
        <dbReference type="EMBL" id="ESQ56267.1"/>
    </source>
</evidence>
<dbReference type="PANTHER" id="PTHR31900:SF33">
    <property type="entry name" value="PROTEIN WITH RNI-LIKE_FBD-LIKE DOMAIN"/>
    <property type="match status" value="1"/>
</dbReference>
<accession>V4ML61</accession>
<gene>
    <name evidence="2" type="ORF">EUTSA_v10027523mg</name>
</gene>
<dbReference type="InterPro" id="IPR001810">
    <property type="entry name" value="F-box_dom"/>
</dbReference>
<reference evidence="2 3" key="1">
    <citation type="journal article" date="2013" name="Front. Plant Sci.">
        <title>The Reference Genome of the Halophytic Plant Eutrema salsugineum.</title>
        <authorList>
            <person name="Yang R."/>
            <person name="Jarvis D.E."/>
            <person name="Chen H."/>
            <person name="Beilstein M.A."/>
            <person name="Grimwood J."/>
            <person name="Jenkins J."/>
            <person name="Shu S."/>
            <person name="Prochnik S."/>
            <person name="Xin M."/>
            <person name="Ma C."/>
            <person name="Schmutz J."/>
            <person name="Wing R.A."/>
            <person name="Mitchell-Olds T."/>
            <person name="Schumaker K.S."/>
            <person name="Wang X."/>
        </authorList>
    </citation>
    <scope>NUCLEOTIDE SEQUENCE [LARGE SCALE GENOMIC DNA]</scope>
</reference>
<evidence type="ECO:0000313" key="3">
    <source>
        <dbReference type="Proteomes" id="UP000030689"/>
    </source>
</evidence>
<dbReference type="AlphaFoldDB" id="V4ML61"/>
<dbReference type="InterPro" id="IPR050232">
    <property type="entry name" value="FBL13/AtMIF1-like"/>
</dbReference>
<dbReference type="EMBL" id="KI517384">
    <property type="protein sequence ID" value="ESQ56267.1"/>
    <property type="molecule type" value="Genomic_DNA"/>
</dbReference>
<dbReference type="Pfam" id="PF00646">
    <property type="entry name" value="F-box"/>
    <property type="match status" value="1"/>
</dbReference>
<dbReference type="SMART" id="SM00579">
    <property type="entry name" value="FBD"/>
    <property type="match status" value="1"/>
</dbReference>
<name>V4ML61_EUTSA</name>
<evidence type="ECO:0000259" key="1">
    <source>
        <dbReference type="SMART" id="SM00579"/>
    </source>
</evidence>
<dbReference type="eggNOG" id="ENOG502RYTW">
    <property type="taxonomic scope" value="Eukaryota"/>
</dbReference>
<organism evidence="2 3">
    <name type="scientific">Eutrema salsugineum</name>
    <name type="common">Saltwater cress</name>
    <name type="synonym">Sisymbrium salsugineum</name>
    <dbReference type="NCBI Taxonomy" id="72664"/>
    <lineage>
        <taxon>Eukaryota</taxon>
        <taxon>Viridiplantae</taxon>
        <taxon>Streptophyta</taxon>
        <taxon>Embryophyta</taxon>
        <taxon>Tracheophyta</taxon>
        <taxon>Spermatophyta</taxon>
        <taxon>Magnoliopsida</taxon>
        <taxon>eudicotyledons</taxon>
        <taxon>Gunneridae</taxon>
        <taxon>Pentapetalae</taxon>
        <taxon>rosids</taxon>
        <taxon>malvids</taxon>
        <taxon>Brassicales</taxon>
        <taxon>Brassicaceae</taxon>
        <taxon>Eutremeae</taxon>
        <taxon>Eutrema</taxon>
    </lineage>
</organism>
<proteinExistence type="predicted"/>